<evidence type="ECO:0000313" key="1">
    <source>
        <dbReference type="EMBL" id="PVH66459.1"/>
    </source>
</evidence>
<dbReference type="Proteomes" id="UP000243499">
    <property type="component" value="Chromosome 1"/>
</dbReference>
<reference evidence="1" key="1">
    <citation type="submission" date="2018-04" db="EMBL/GenBank/DDBJ databases">
        <title>WGS assembly of Panicum hallii.</title>
        <authorList>
            <person name="Lovell J."/>
            <person name="Jenkins J."/>
            <person name="Lowry D."/>
            <person name="Mamidi S."/>
            <person name="Sreedasyam A."/>
            <person name="Weng X."/>
            <person name="Barry K."/>
            <person name="Bonette J."/>
            <person name="Campitelli B."/>
            <person name="Daum C."/>
            <person name="Gordon S."/>
            <person name="Gould B."/>
            <person name="Lipzen A."/>
            <person name="Macqueen A."/>
            <person name="Palacio-Mejia J."/>
            <person name="Plott C."/>
            <person name="Shakirov E."/>
            <person name="Shu S."/>
            <person name="Yoshinaga Y."/>
            <person name="Zane M."/>
            <person name="Rokhsar D."/>
            <person name="Grimwood J."/>
            <person name="Schmutz J."/>
            <person name="Juenger T."/>
        </authorList>
    </citation>
    <scope>NUCLEOTIDE SEQUENCE [LARGE SCALE GENOMIC DNA]</scope>
    <source>
        <strain evidence="1">FIL2</strain>
    </source>
</reference>
<sequence>MQMSPPHPVEIADGPRGLSRTLSGAWIIDETFPPQLEKRMIYQWTSFMLMYLCKVSYR</sequence>
<proteinExistence type="predicted"/>
<name>A0A2T8KWF2_9POAL</name>
<organism evidence="1">
    <name type="scientific">Panicum hallii</name>
    <dbReference type="NCBI Taxonomy" id="206008"/>
    <lineage>
        <taxon>Eukaryota</taxon>
        <taxon>Viridiplantae</taxon>
        <taxon>Streptophyta</taxon>
        <taxon>Embryophyta</taxon>
        <taxon>Tracheophyta</taxon>
        <taxon>Spermatophyta</taxon>
        <taxon>Magnoliopsida</taxon>
        <taxon>Liliopsida</taxon>
        <taxon>Poales</taxon>
        <taxon>Poaceae</taxon>
        <taxon>PACMAD clade</taxon>
        <taxon>Panicoideae</taxon>
        <taxon>Panicodae</taxon>
        <taxon>Paniceae</taxon>
        <taxon>Panicinae</taxon>
        <taxon>Panicum</taxon>
        <taxon>Panicum sect. Panicum</taxon>
    </lineage>
</organism>
<protein>
    <submittedName>
        <fullName evidence="1">Uncharacterized protein</fullName>
    </submittedName>
</protein>
<dbReference type="EMBL" id="CM008046">
    <property type="protein sequence ID" value="PVH66459.1"/>
    <property type="molecule type" value="Genomic_DNA"/>
</dbReference>
<dbReference type="AlphaFoldDB" id="A0A2T8KWF2"/>
<dbReference type="Gramene" id="PVH66459">
    <property type="protein sequence ID" value="PVH66459"/>
    <property type="gene ID" value="PAHAL_1G251800"/>
</dbReference>
<gene>
    <name evidence="1" type="ORF">PAHAL_1G251800</name>
</gene>
<accession>A0A2T8KWF2</accession>